<reference evidence="2" key="1">
    <citation type="submission" date="2020-05" db="EMBL/GenBank/DDBJ databases">
        <title>Mycena genomes resolve the evolution of fungal bioluminescence.</title>
        <authorList>
            <person name="Tsai I.J."/>
        </authorList>
    </citation>
    <scope>NUCLEOTIDE SEQUENCE</scope>
    <source>
        <strain evidence="2">160909Yilan</strain>
    </source>
</reference>
<dbReference type="Proteomes" id="UP000623467">
    <property type="component" value="Unassembled WGS sequence"/>
</dbReference>
<feature type="compositionally biased region" description="Basic residues" evidence="1">
    <location>
        <begin position="461"/>
        <end position="471"/>
    </location>
</feature>
<feature type="compositionally biased region" description="Basic and acidic residues" evidence="1">
    <location>
        <begin position="538"/>
        <end position="552"/>
    </location>
</feature>
<evidence type="ECO:0000313" key="2">
    <source>
        <dbReference type="EMBL" id="KAF7377962.1"/>
    </source>
</evidence>
<organism evidence="2 3">
    <name type="scientific">Mycena sanguinolenta</name>
    <dbReference type="NCBI Taxonomy" id="230812"/>
    <lineage>
        <taxon>Eukaryota</taxon>
        <taxon>Fungi</taxon>
        <taxon>Dikarya</taxon>
        <taxon>Basidiomycota</taxon>
        <taxon>Agaricomycotina</taxon>
        <taxon>Agaricomycetes</taxon>
        <taxon>Agaricomycetidae</taxon>
        <taxon>Agaricales</taxon>
        <taxon>Marasmiineae</taxon>
        <taxon>Mycenaceae</taxon>
        <taxon>Mycena</taxon>
    </lineage>
</organism>
<comment type="caution">
    <text evidence="2">The sequence shown here is derived from an EMBL/GenBank/DDBJ whole genome shotgun (WGS) entry which is preliminary data.</text>
</comment>
<dbReference type="EMBL" id="JACAZH010000001">
    <property type="protein sequence ID" value="KAF7377962.1"/>
    <property type="molecule type" value="Genomic_DNA"/>
</dbReference>
<proteinExistence type="predicted"/>
<keyword evidence="3" id="KW-1185">Reference proteome</keyword>
<accession>A0A8H6ZIE8</accession>
<dbReference type="AlphaFoldDB" id="A0A8H6ZIE8"/>
<feature type="compositionally biased region" description="Polar residues" evidence="1">
    <location>
        <begin position="512"/>
        <end position="530"/>
    </location>
</feature>
<evidence type="ECO:0000256" key="1">
    <source>
        <dbReference type="SAM" id="MobiDB-lite"/>
    </source>
</evidence>
<feature type="region of interest" description="Disordered" evidence="1">
    <location>
        <begin position="461"/>
        <end position="562"/>
    </location>
</feature>
<evidence type="ECO:0000313" key="3">
    <source>
        <dbReference type="Proteomes" id="UP000623467"/>
    </source>
</evidence>
<sequence length="653" mass="71854">MSQNAVTVSTYIYASSVHRPGTSVQVPSRLVYFSMNTSTALIHRDQRSHERQRQLIKGSLSDPAPGRTLNQIYSNLGNFLERQANRVAHRRGHGPSAIADHIAAYFGTDQQRAVKLDELHAGACSCRELELECSKLAKYTLPCESARTQIQAFHCIIATITRYHGTRVLFLNSKHLRRVGNTEAAIVAVWARADDTQPCDWDRHCELAAASLFEKDISAILGDISPGSLGCVDTGSNCLSVIERLLIASECSMDSTSGVIAQRYLTGILELPAFWQGSAPIYTDIFSKILQRLFCVLNDLGLELDDHEESTNLNFDNEGIDSFASAVLIGVSGWYLTNPESWGWYHNLCEIVRLLRLPESERHLSKSSALAVGAEIKRIVPDTGPTTVVRLTLANDVTGILPMHADRISLRSLGDALDDSPVQFSGVGPQHVVYTDVPASFRWTSVRREFSRFLSWSAGLRKKPRAPKSPRRSQTQYATTDDTDSDAQSTVSSVSSSTEGLSQEILQDDHSGNPTMLSSGSSIQMTNADDSQVVADPSRSDEPLEEISREDPPPASGGGSVQMLGKQEQEDIIEVNAHLNSRLLEKLDAAWGICDPPHPLSETWDSDWGRLRKRAPDTRLRPFYVPGTLTGLWQGRILIPAENHLNALVSAEA</sequence>
<dbReference type="OrthoDB" id="3269853at2759"/>
<feature type="compositionally biased region" description="Low complexity" evidence="1">
    <location>
        <begin position="472"/>
        <end position="498"/>
    </location>
</feature>
<gene>
    <name evidence="2" type="ORF">MSAN_00220100</name>
</gene>
<name>A0A8H6ZIE8_9AGAR</name>
<protein>
    <submittedName>
        <fullName evidence="2">Catabolite degradation</fullName>
    </submittedName>
</protein>